<keyword evidence="3" id="KW-1185">Reference proteome</keyword>
<dbReference type="RefSeq" id="WP_125552285.1">
    <property type="nucleotide sequence ID" value="NZ_JBHSSL010000014.1"/>
</dbReference>
<dbReference type="PANTHER" id="PTHR37836">
    <property type="entry name" value="LMO1036 PROTEIN"/>
    <property type="match status" value="1"/>
</dbReference>
<name>A0ABW1RB06_9LACO</name>
<dbReference type="InterPro" id="IPR025277">
    <property type="entry name" value="Apiosidase-like_cat_dom"/>
</dbReference>
<evidence type="ECO:0000313" key="2">
    <source>
        <dbReference type="EMBL" id="MFC6169296.1"/>
    </source>
</evidence>
<dbReference type="PANTHER" id="PTHR37836:SF3">
    <property type="entry name" value="ENDOGLUCANASE"/>
    <property type="match status" value="1"/>
</dbReference>
<accession>A0ABW1RB06</accession>
<sequence length="425" mass="49073">MLAIQGHQLLMNGKHFFYQADTCWSAFTNTTLEEWNYYLDYRKKQGFNVIQINILRQWDASTSPLDFQPFPLTGDQTKYEYDFKHINDVYFDRAEKMLQAVIDHHMIPALVLLWSNYVPGTWPKQFSKNNLFPYELLESYVSYVTERFKQYHPIYYVSGDTDFPDVAIKYYQKVLDTARQHDPNALYSFHIQGTLASIPSQFSNQIDFFTYQSGHDPKSQDTAYKIPLKLRAKGYTGPIIDSEPCYEQITISGEQMYQERFSARDVRRAAWSAVLSGADAGITYGAHGIWMWQRFGETFGFGGDSGFDQSADWRDALHFTGANDIHYLSDIMRYVFPNGLEPCAIKLKHTSDIRIACDSFKKRYVIFLPSNTEINVAALDLKTKEIKVTAIDLAQRFSYELFPQSNGNLPISPAQEDSLLIIELK</sequence>
<dbReference type="Gene3D" id="3.20.20.80">
    <property type="entry name" value="Glycosidases"/>
    <property type="match status" value="1"/>
</dbReference>
<organism evidence="2 3">
    <name type="scientific">Loigolactobacillus jiayinensis</name>
    <dbReference type="NCBI Taxonomy" id="2486016"/>
    <lineage>
        <taxon>Bacteria</taxon>
        <taxon>Bacillati</taxon>
        <taxon>Bacillota</taxon>
        <taxon>Bacilli</taxon>
        <taxon>Lactobacillales</taxon>
        <taxon>Lactobacillaceae</taxon>
        <taxon>Loigolactobacillus</taxon>
    </lineage>
</organism>
<protein>
    <submittedName>
        <fullName evidence="2">DUF4038 domain-containing protein</fullName>
    </submittedName>
</protein>
<reference evidence="3" key="1">
    <citation type="journal article" date="2019" name="Int. J. Syst. Evol. Microbiol.">
        <title>The Global Catalogue of Microorganisms (GCM) 10K type strain sequencing project: providing services to taxonomists for standard genome sequencing and annotation.</title>
        <authorList>
            <consortium name="The Broad Institute Genomics Platform"/>
            <consortium name="The Broad Institute Genome Sequencing Center for Infectious Disease"/>
            <person name="Wu L."/>
            <person name="Ma J."/>
        </authorList>
    </citation>
    <scope>NUCLEOTIDE SEQUENCE [LARGE SCALE GENOMIC DNA]</scope>
    <source>
        <strain evidence="3">CCM 8904</strain>
    </source>
</reference>
<dbReference type="InterPro" id="IPR017853">
    <property type="entry name" value="GH"/>
</dbReference>
<dbReference type="EMBL" id="JBHSSL010000014">
    <property type="protein sequence ID" value="MFC6169296.1"/>
    <property type="molecule type" value="Genomic_DNA"/>
</dbReference>
<proteinExistence type="predicted"/>
<evidence type="ECO:0000259" key="1">
    <source>
        <dbReference type="Pfam" id="PF13204"/>
    </source>
</evidence>
<dbReference type="SUPFAM" id="SSF51445">
    <property type="entry name" value="(Trans)glycosidases"/>
    <property type="match status" value="1"/>
</dbReference>
<gene>
    <name evidence="2" type="ORF">ACFQGP_01675</name>
</gene>
<dbReference type="Pfam" id="PF13204">
    <property type="entry name" value="Apiosidase"/>
    <property type="match status" value="1"/>
</dbReference>
<evidence type="ECO:0000313" key="3">
    <source>
        <dbReference type="Proteomes" id="UP001596289"/>
    </source>
</evidence>
<comment type="caution">
    <text evidence="2">The sequence shown here is derived from an EMBL/GenBank/DDBJ whole genome shotgun (WGS) entry which is preliminary data.</text>
</comment>
<dbReference type="Proteomes" id="UP001596289">
    <property type="component" value="Unassembled WGS sequence"/>
</dbReference>
<feature type="domain" description="Apiosidase-like catalytic" evidence="1">
    <location>
        <begin position="11"/>
        <end position="333"/>
    </location>
</feature>